<gene>
    <name evidence="2" type="ORF">FZO89_14490</name>
</gene>
<dbReference type="SUPFAM" id="SSF48452">
    <property type="entry name" value="TPR-like"/>
    <property type="match status" value="1"/>
</dbReference>
<dbReference type="Pfam" id="PF14559">
    <property type="entry name" value="TPR_19"/>
    <property type="match status" value="1"/>
</dbReference>
<evidence type="ECO:0000313" key="3">
    <source>
        <dbReference type="Proteomes" id="UP000324973"/>
    </source>
</evidence>
<organism evidence="2 3">
    <name type="scientific">Luteimonas viscosa</name>
    <dbReference type="NCBI Taxonomy" id="1132694"/>
    <lineage>
        <taxon>Bacteria</taxon>
        <taxon>Pseudomonadati</taxon>
        <taxon>Pseudomonadota</taxon>
        <taxon>Gammaproteobacteria</taxon>
        <taxon>Lysobacterales</taxon>
        <taxon>Lysobacteraceae</taxon>
        <taxon>Luteimonas</taxon>
    </lineage>
</organism>
<accession>A0A5D4XS17</accession>
<dbReference type="OrthoDB" id="7559170at2"/>
<reference evidence="2 3" key="1">
    <citation type="submission" date="2019-08" db="EMBL/GenBank/DDBJ databases">
        <title>Luteimonas viscosus sp. nov., isolated from soil of a sunflower field.</title>
        <authorList>
            <person name="Jianli Z."/>
            <person name="Ying Z."/>
        </authorList>
    </citation>
    <scope>NUCLEOTIDE SEQUENCE [LARGE SCALE GENOMIC DNA]</scope>
    <source>
        <strain evidence="2 3">XBU10</strain>
    </source>
</reference>
<dbReference type="Gene3D" id="1.25.40.10">
    <property type="entry name" value="Tetratricopeptide repeat domain"/>
    <property type="match status" value="1"/>
</dbReference>
<dbReference type="InterPro" id="IPR011990">
    <property type="entry name" value="TPR-like_helical_dom_sf"/>
</dbReference>
<keyword evidence="1" id="KW-0812">Transmembrane</keyword>
<evidence type="ECO:0000313" key="2">
    <source>
        <dbReference type="EMBL" id="TYT27369.1"/>
    </source>
</evidence>
<proteinExistence type="predicted"/>
<sequence>MSPVLLLSIALQIGCAVHVVRTGRPLYWVFILLIGSYLAVAIYLIAEVLPGMRHHRAARNLARGVQRTLDPGRGRREASRRLDLADTLENRRMLAEQSLQDGDHARAAELYQASLNGLYATDPHLMLGLARAQFGLNRPAEARATLEALIAANPDFRSSDGHLLYARAVEATGDIEAARHEYEALVQGYPGEEARARYALLLGREGDEAGAQRLFREILKRADALPRYYRNEQREWIDLAKRALK</sequence>
<keyword evidence="1" id="KW-1133">Transmembrane helix</keyword>
<keyword evidence="1" id="KW-0472">Membrane</keyword>
<dbReference type="InterPro" id="IPR014562">
    <property type="entry name" value="UCP030959_TPR_rpt-cont"/>
</dbReference>
<feature type="transmembrane region" description="Helical" evidence="1">
    <location>
        <begin position="26"/>
        <end position="46"/>
    </location>
</feature>
<comment type="caution">
    <text evidence="2">The sequence shown here is derived from an EMBL/GenBank/DDBJ whole genome shotgun (WGS) entry which is preliminary data.</text>
</comment>
<evidence type="ECO:0000256" key="1">
    <source>
        <dbReference type="SAM" id="Phobius"/>
    </source>
</evidence>
<dbReference type="AlphaFoldDB" id="A0A5D4XS17"/>
<protein>
    <submittedName>
        <fullName evidence="2">Tetratricopeptide repeat protein</fullName>
    </submittedName>
</protein>
<keyword evidence="3" id="KW-1185">Reference proteome</keyword>
<dbReference type="RefSeq" id="WP_149103920.1">
    <property type="nucleotide sequence ID" value="NZ_VTFT01000001.1"/>
</dbReference>
<dbReference type="EMBL" id="VTFT01000001">
    <property type="protein sequence ID" value="TYT27369.1"/>
    <property type="molecule type" value="Genomic_DNA"/>
</dbReference>
<name>A0A5D4XS17_9GAMM</name>
<dbReference type="Proteomes" id="UP000324973">
    <property type="component" value="Unassembled WGS sequence"/>
</dbReference>
<dbReference type="PIRSF" id="PIRSF030959">
    <property type="entry name" value="UCP030959"/>
    <property type="match status" value="1"/>
</dbReference>